<dbReference type="InterPro" id="IPR052947">
    <property type="entry name" value="T6SS_Hcp1_domain"/>
</dbReference>
<comment type="caution">
    <text evidence="4">The sequence shown here is derived from an EMBL/GenBank/DDBJ whole genome shotgun (WGS) entry which is preliminary data.</text>
</comment>
<dbReference type="GO" id="GO:0008270">
    <property type="term" value="F:zinc ion binding"/>
    <property type="evidence" value="ECO:0007669"/>
    <property type="project" value="InterPro"/>
</dbReference>
<keyword evidence="1" id="KW-1133">Transmembrane helix</keyword>
<dbReference type="InterPro" id="IPR057925">
    <property type="entry name" value="prePAAR_DddA"/>
</dbReference>
<evidence type="ECO:0000259" key="3">
    <source>
        <dbReference type="Pfam" id="PF25799"/>
    </source>
</evidence>
<dbReference type="InterPro" id="IPR002711">
    <property type="entry name" value="HNH"/>
</dbReference>
<dbReference type="PANTHER" id="PTHR34319">
    <property type="entry name" value="MAJOR EXPORTED PROTEIN"/>
    <property type="match status" value="1"/>
</dbReference>
<gene>
    <name evidence="4" type="ORF">KPSA3_06631</name>
</gene>
<dbReference type="GO" id="GO:0003676">
    <property type="term" value="F:nucleic acid binding"/>
    <property type="evidence" value="ECO:0007669"/>
    <property type="project" value="InterPro"/>
</dbReference>
<protein>
    <submittedName>
        <fullName evidence="4">Uncharacterized conserved protein RhaS</fullName>
    </submittedName>
</protein>
<dbReference type="PANTHER" id="PTHR34319:SF7">
    <property type="entry name" value="HNH ENDONUCLEASE DOMAIN-CONTAINING PROTEIN"/>
    <property type="match status" value="1"/>
</dbReference>
<proteinExistence type="predicted"/>
<accession>A0AAN4TPV4</accession>
<evidence type="ECO:0000313" key="5">
    <source>
        <dbReference type="Proteomes" id="UP000248291"/>
    </source>
</evidence>
<evidence type="ECO:0000259" key="2">
    <source>
        <dbReference type="Pfam" id="PF01844"/>
    </source>
</evidence>
<feature type="transmembrane region" description="Helical" evidence="1">
    <location>
        <begin position="49"/>
        <end position="72"/>
    </location>
</feature>
<sequence>MTSAARVGDPIEHSEALNGLLLGLAVGAAAVVVAAAVGVSIVASGGLAAVAVVGAVVSLSAGVGELIGSLSYCTNTAGHISKGSSNVFINGRPAARAHLDTAECDKHGQVPQVIAEGSSTVYINGQPAARVGDRTICDGKISAGSDNVYIGGETEQTDDINPEVPGWLHGVVLGIGFGSAVVLTSWATAIVGLIGGAVGGYGGGVIGGRRYGEGSDEQKVMAFGGAFIGGSLAGKGQQWFDSRYEFKTQGLGSLFGNIKITPKEPDVIYHGILKGETIEMPGVKTEPLIYTKRSSQELSLLRKQFNSSSRKNFLKNLSDSAKKVSTLKKYGFSDLEIAEIQNGKLPNQSWQVHHIKPLDDGGTNAFENLTLIRTNPYHAALTNAQNTMTKGMKAGDVKVLDWPMIDIDIYPPLE</sequence>
<dbReference type="SUPFAM" id="SSF54060">
    <property type="entry name" value="His-Me finger endonucleases"/>
    <property type="match status" value="1"/>
</dbReference>
<evidence type="ECO:0000313" key="4">
    <source>
        <dbReference type="EMBL" id="GBH20597.1"/>
    </source>
</evidence>
<dbReference type="Pfam" id="PF01844">
    <property type="entry name" value="HNH"/>
    <property type="match status" value="1"/>
</dbReference>
<dbReference type="AlphaFoldDB" id="A0AAN4TPV4"/>
<evidence type="ECO:0000256" key="1">
    <source>
        <dbReference type="SAM" id="Phobius"/>
    </source>
</evidence>
<dbReference type="Gene3D" id="2.60.200.60">
    <property type="match status" value="1"/>
</dbReference>
<dbReference type="EMBL" id="BGKA01000261">
    <property type="protein sequence ID" value="GBH20597.1"/>
    <property type="molecule type" value="Genomic_DNA"/>
</dbReference>
<keyword evidence="1" id="KW-0812">Transmembrane</keyword>
<dbReference type="CDD" id="cd00085">
    <property type="entry name" value="HNHc"/>
    <property type="match status" value="1"/>
</dbReference>
<dbReference type="InterPro" id="IPR003615">
    <property type="entry name" value="HNH_nuc"/>
</dbReference>
<dbReference type="Pfam" id="PF25799">
    <property type="entry name" value="prePAAR_I"/>
    <property type="match status" value="1"/>
</dbReference>
<feature type="domain" description="HNH" evidence="2">
    <location>
        <begin position="348"/>
        <end position="372"/>
    </location>
</feature>
<dbReference type="RefSeq" id="WP_017684487.1">
    <property type="nucleotide sequence ID" value="NZ_BGKA01000261.1"/>
</dbReference>
<keyword evidence="1" id="KW-0472">Membrane</keyword>
<reference evidence="4 5" key="1">
    <citation type="submission" date="2018-04" db="EMBL/GenBank/DDBJ databases">
        <title>Draft genome sequence of Pseudomonas syringae pv. actinidiae biovar 3 strains isolated from kiwifruit in Kagawa prefecture.</title>
        <authorList>
            <person name="Tabuchi M."/>
            <person name="Saito M."/>
            <person name="Fujiwara S."/>
            <person name="Sasa N."/>
            <person name="Akimitsu K."/>
            <person name="Gomi K."/>
            <person name="Konishi-Sugita S."/>
            <person name="Hamano K."/>
            <person name="Kataoka I."/>
        </authorList>
    </citation>
    <scope>NUCLEOTIDE SEQUENCE [LARGE SCALE GENOMIC DNA]</scope>
    <source>
        <strain evidence="4 5">MAFF212211</strain>
    </source>
</reference>
<dbReference type="Pfam" id="PF05488">
    <property type="entry name" value="PAAR_motif"/>
    <property type="match status" value="1"/>
</dbReference>
<feature type="transmembrane region" description="Helical" evidence="1">
    <location>
        <begin position="20"/>
        <end position="42"/>
    </location>
</feature>
<organism evidence="4 5">
    <name type="scientific">Pseudomonas syringae pv. actinidiae</name>
    <dbReference type="NCBI Taxonomy" id="103796"/>
    <lineage>
        <taxon>Bacteria</taxon>
        <taxon>Pseudomonadati</taxon>
        <taxon>Pseudomonadota</taxon>
        <taxon>Gammaproteobacteria</taxon>
        <taxon>Pseudomonadales</taxon>
        <taxon>Pseudomonadaceae</taxon>
        <taxon>Pseudomonas</taxon>
        <taxon>Pseudomonas syringae</taxon>
    </lineage>
</organism>
<name>A0AAN4TPV4_PSESF</name>
<dbReference type="InterPro" id="IPR044925">
    <property type="entry name" value="His-Me_finger_sf"/>
</dbReference>
<feature type="domain" description="Double-stranded DNA deaminase toxin A prePAAR motif" evidence="3">
    <location>
        <begin position="2"/>
        <end position="61"/>
    </location>
</feature>
<dbReference type="CDD" id="cd14742">
    <property type="entry name" value="PAAR_RHS"/>
    <property type="match status" value="1"/>
</dbReference>
<dbReference type="InterPro" id="IPR008727">
    <property type="entry name" value="PAAR_motif"/>
</dbReference>
<dbReference type="GO" id="GO:0004519">
    <property type="term" value="F:endonuclease activity"/>
    <property type="evidence" value="ECO:0007669"/>
    <property type="project" value="InterPro"/>
</dbReference>
<dbReference type="Proteomes" id="UP000248291">
    <property type="component" value="Unassembled WGS sequence"/>
</dbReference>